<feature type="compositionally biased region" description="Acidic residues" evidence="1">
    <location>
        <begin position="42"/>
        <end position="52"/>
    </location>
</feature>
<keyword evidence="2" id="KW-0418">Kinase</keyword>
<gene>
    <name evidence="2" type="ORF">FWK35_00030284</name>
</gene>
<dbReference type="Proteomes" id="UP000478052">
    <property type="component" value="Unassembled WGS sequence"/>
</dbReference>
<feature type="compositionally biased region" description="Low complexity" evidence="1">
    <location>
        <begin position="459"/>
        <end position="473"/>
    </location>
</feature>
<dbReference type="AlphaFoldDB" id="A0A6G0Y5B4"/>
<feature type="compositionally biased region" description="Low complexity" evidence="1">
    <location>
        <begin position="313"/>
        <end position="331"/>
    </location>
</feature>
<dbReference type="GO" id="GO:0016301">
    <property type="term" value="F:kinase activity"/>
    <property type="evidence" value="ECO:0007669"/>
    <property type="project" value="UniProtKB-KW"/>
</dbReference>
<evidence type="ECO:0000313" key="3">
    <source>
        <dbReference type="Proteomes" id="UP000478052"/>
    </source>
</evidence>
<keyword evidence="3" id="KW-1185">Reference proteome</keyword>
<name>A0A6G0Y5B4_APHCR</name>
<feature type="compositionally biased region" description="Low complexity" evidence="1">
    <location>
        <begin position="402"/>
        <end position="414"/>
    </location>
</feature>
<accession>A0A6G0Y5B4</accession>
<evidence type="ECO:0000256" key="1">
    <source>
        <dbReference type="SAM" id="MobiDB-lite"/>
    </source>
</evidence>
<protein>
    <submittedName>
        <fullName evidence="2">Putative serine/threonine-protein kinase</fullName>
    </submittedName>
</protein>
<organism evidence="2 3">
    <name type="scientific">Aphis craccivora</name>
    <name type="common">Cowpea aphid</name>
    <dbReference type="NCBI Taxonomy" id="307492"/>
    <lineage>
        <taxon>Eukaryota</taxon>
        <taxon>Metazoa</taxon>
        <taxon>Ecdysozoa</taxon>
        <taxon>Arthropoda</taxon>
        <taxon>Hexapoda</taxon>
        <taxon>Insecta</taxon>
        <taxon>Pterygota</taxon>
        <taxon>Neoptera</taxon>
        <taxon>Paraneoptera</taxon>
        <taxon>Hemiptera</taxon>
        <taxon>Sternorrhyncha</taxon>
        <taxon>Aphidomorpha</taxon>
        <taxon>Aphidoidea</taxon>
        <taxon>Aphididae</taxon>
        <taxon>Aphidini</taxon>
        <taxon>Aphis</taxon>
        <taxon>Aphis</taxon>
    </lineage>
</organism>
<dbReference type="OrthoDB" id="6614137at2759"/>
<proteinExistence type="predicted"/>
<feature type="compositionally biased region" description="Low complexity" evidence="1">
    <location>
        <begin position="424"/>
        <end position="442"/>
    </location>
</feature>
<keyword evidence="2" id="KW-0808">Transferase</keyword>
<dbReference type="EMBL" id="VUJU01006166">
    <property type="protein sequence ID" value="KAF0749258.1"/>
    <property type="molecule type" value="Genomic_DNA"/>
</dbReference>
<reference evidence="2 3" key="1">
    <citation type="submission" date="2019-08" db="EMBL/GenBank/DDBJ databases">
        <title>Whole genome of Aphis craccivora.</title>
        <authorList>
            <person name="Voronova N.V."/>
            <person name="Shulinski R.S."/>
            <person name="Bandarenka Y.V."/>
            <person name="Zhorov D.G."/>
            <person name="Warner D."/>
        </authorList>
    </citation>
    <scope>NUCLEOTIDE SEQUENCE [LARGE SCALE GENOMIC DNA]</scope>
    <source>
        <strain evidence="2">180601</strain>
        <tissue evidence="2">Whole Body</tissue>
    </source>
</reference>
<feature type="compositionally biased region" description="Basic and acidic residues" evidence="1">
    <location>
        <begin position="1"/>
        <end position="20"/>
    </location>
</feature>
<feature type="region of interest" description="Disordered" evidence="1">
    <location>
        <begin position="1"/>
        <end position="59"/>
    </location>
</feature>
<comment type="caution">
    <text evidence="2">The sequence shown here is derived from an EMBL/GenBank/DDBJ whole genome shotgun (WGS) entry which is preliminary data.</text>
</comment>
<sequence length="511" mass="56954">METSEKSELSHLDVDEKDKASTSSPLRALPSPKTPVRSTFYSDDDDESDEMESPNFPHLIPIYRRTPDEYDLGGVRIGWDDGFGSPSLQDDDLGKNNTWELSNLKLPGKSIANINDKKSRRKKNRLFSERRHRSFLRSNPFHSTADSPPKNCESPNHAAIQEELNNYLECILNCLSAKKRNRQLLKAQMEANSSANSSTENNIVTKNNNVTENNNVGYLLDDSADDEMMMLCSQAIEQKIAADASYSTINKPTKIIASDSLSINGISPLKDTNNSTNNNVYYHASKKFKPVQSRLFGEEKKDNYCKPKCHTVTSSTANRSENNSSSSATTSVINCKKDDSSSSFLDTFSNDDDFFLGIDFLEIEKQILADTKETTTESVTQNNYKQPNKNVDKQLENKPALSNHASTSNSSPSSVLWRRSTSTSSIVNKQQQSIQQPKQFSSVIRTKNNLVNGGNAKATTTTSTTTTTTTATTTTTTTTTRYCTPAEIEAKRERARRTLLLKFKSKNRSVS</sequence>
<feature type="compositionally biased region" description="Polar residues" evidence="1">
    <location>
        <begin position="376"/>
        <end position="389"/>
    </location>
</feature>
<evidence type="ECO:0000313" key="2">
    <source>
        <dbReference type="EMBL" id="KAF0749258.1"/>
    </source>
</evidence>
<feature type="region of interest" description="Disordered" evidence="1">
    <location>
        <begin position="372"/>
        <end position="473"/>
    </location>
</feature>
<feature type="region of interest" description="Disordered" evidence="1">
    <location>
        <begin position="311"/>
        <end position="333"/>
    </location>
</feature>
<feature type="compositionally biased region" description="Polar residues" evidence="1">
    <location>
        <begin position="443"/>
        <end position="452"/>
    </location>
</feature>